<accession>A0A8S5UJZ2</accession>
<evidence type="ECO:0000313" key="1">
    <source>
        <dbReference type="EMBL" id="DAF94748.1"/>
    </source>
</evidence>
<reference evidence="1" key="1">
    <citation type="journal article" date="2021" name="Proc. Natl. Acad. Sci. U.S.A.">
        <title>A Catalog of Tens of Thousands of Viruses from Human Metagenomes Reveals Hidden Associations with Chronic Diseases.</title>
        <authorList>
            <person name="Tisza M.J."/>
            <person name="Buck C.B."/>
        </authorList>
    </citation>
    <scope>NUCLEOTIDE SEQUENCE</scope>
    <source>
        <strain evidence="1">Ct9A73</strain>
    </source>
</reference>
<dbReference type="EMBL" id="BK016096">
    <property type="protein sequence ID" value="DAF94748.1"/>
    <property type="molecule type" value="Genomic_DNA"/>
</dbReference>
<sequence>MNGRWRWYSIAHWICCGVAFFRNYYNHSLHLIPPCYMVKMQGTQYLSVMEHTQ</sequence>
<name>A0A8S5UJZ2_9CAUD</name>
<organism evidence="1">
    <name type="scientific">Podoviridae sp. ct9A73</name>
    <dbReference type="NCBI Taxonomy" id="2825225"/>
    <lineage>
        <taxon>Viruses</taxon>
        <taxon>Duplodnaviria</taxon>
        <taxon>Heunggongvirae</taxon>
        <taxon>Uroviricota</taxon>
        <taxon>Caudoviricetes</taxon>
    </lineage>
</organism>
<proteinExistence type="predicted"/>
<protein>
    <submittedName>
        <fullName evidence="1">Uncharacterized protein</fullName>
    </submittedName>
</protein>